<reference evidence="1" key="1">
    <citation type="journal article" date="2020" name="Stud. Mycol.">
        <title>101 Dothideomycetes genomes: a test case for predicting lifestyles and emergence of pathogens.</title>
        <authorList>
            <person name="Haridas S."/>
            <person name="Albert R."/>
            <person name="Binder M."/>
            <person name="Bloem J."/>
            <person name="Labutti K."/>
            <person name="Salamov A."/>
            <person name="Andreopoulos B."/>
            <person name="Baker S."/>
            <person name="Barry K."/>
            <person name="Bills G."/>
            <person name="Bluhm B."/>
            <person name="Cannon C."/>
            <person name="Castanera R."/>
            <person name="Culley D."/>
            <person name="Daum C."/>
            <person name="Ezra D."/>
            <person name="Gonzalez J."/>
            <person name="Henrissat B."/>
            <person name="Kuo A."/>
            <person name="Liang C."/>
            <person name="Lipzen A."/>
            <person name="Lutzoni F."/>
            <person name="Magnuson J."/>
            <person name="Mondo S."/>
            <person name="Nolan M."/>
            <person name="Ohm R."/>
            <person name="Pangilinan J."/>
            <person name="Park H.-J."/>
            <person name="Ramirez L."/>
            <person name="Alfaro M."/>
            <person name="Sun H."/>
            <person name="Tritt A."/>
            <person name="Yoshinaga Y."/>
            <person name="Zwiers L.-H."/>
            <person name="Turgeon B."/>
            <person name="Goodwin S."/>
            <person name="Spatafora J."/>
            <person name="Crous P."/>
            <person name="Grigoriev I."/>
        </authorList>
    </citation>
    <scope>NUCLEOTIDE SEQUENCE</scope>
    <source>
        <strain evidence="1">CBS 123094</strain>
    </source>
</reference>
<evidence type="ECO:0000313" key="1">
    <source>
        <dbReference type="EMBL" id="KAF2005731.1"/>
    </source>
</evidence>
<accession>A0A6A5WZX0</accession>
<organism evidence="1 2">
    <name type="scientific">Amniculicola lignicola CBS 123094</name>
    <dbReference type="NCBI Taxonomy" id="1392246"/>
    <lineage>
        <taxon>Eukaryota</taxon>
        <taxon>Fungi</taxon>
        <taxon>Dikarya</taxon>
        <taxon>Ascomycota</taxon>
        <taxon>Pezizomycotina</taxon>
        <taxon>Dothideomycetes</taxon>
        <taxon>Pleosporomycetidae</taxon>
        <taxon>Pleosporales</taxon>
        <taxon>Amniculicolaceae</taxon>
        <taxon>Amniculicola</taxon>
    </lineage>
</organism>
<dbReference type="EMBL" id="ML977562">
    <property type="protein sequence ID" value="KAF2005731.1"/>
    <property type="molecule type" value="Genomic_DNA"/>
</dbReference>
<evidence type="ECO:0000313" key="2">
    <source>
        <dbReference type="Proteomes" id="UP000799779"/>
    </source>
</evidence>
<keyword evidence="2" id="KW-1185">Reference proteome</keyword>
<protein>
    <submittedName>
        <fullName evidence="1">Uncharacterized protein</fullName>
    </submittedName>
</protein>
<gene>
    <name evidence="1" type="ORF">P154DRAFT_559859</name>
</gene>
<proteinExistence type="predicted"/>
<sequence>MGVSTVLTTCTERAAAAGLFKGQLHCGLPWRATMGRFGWGGGRRYRGAQRRDDPRRLPKWRRECSGPAIAEQRSAAEQQTAAMGSAVAGKNSKASARREAQKCVPEDGELAGEGGWADNRPLRGLAVPRSGAVQAVNPVRNAGFQGFLRPGLTLKL</sequence>
<name>A0A6A5WZX0_9PLEO</name>
<dbReference type="Proteomes" id="UP000799779">
    <property type="component" value="Unassembled WGS sequence"/>
</dbReference>
<dbReference type="AlphaFoldDB" id="A0A6A5WZX0"/>